<reference evidence="2 3" key="1">
    <citation type="journal article" date="2014" name="PLoS Genet.">
        <title>The Genome of Spironucleus salmonicida Highlights a Fish Pathogen Adapted to Fluctuating Environments.</title>
        <authorList>
            <person name="Xu F."/>
            <person name="Jerlstrom-Hultqvist J."/>
            <person name="Einarsson E."/>
            <person name="Astvaldsson A."/>
            <person name="Svard S.G."/>
            <person name="Andersson J.O."/>
        </authorList>
    </citation>
    <scope>NUCLEOTIDE SEQUENCE</scope>
    <source>
        <strain evidence="3">ATCC 50377</strain>
    </source>
</reference>
<evidence type="ECO:0000313" key="2">
    <source>
        <dbReference type="EMBL" id="EST43898.1"/>
    </source>
</evidence>
<dbReference type="EMBL" id="AUWU02000001">
    <property type="protein sequence ID" value="KAH0577763.1"/>
    <property type="molecule type" value="Genomic_DNA"/>
</dbReference>
<reference evidence="3" key="2">
    <citation type="submission" date="2020-12" db="EMBL/GenBank/DDBJ databases">
        <title>New Spironucleus salmonicida genome in near-complete chromosomes.</title>
        <authorList>
            <person name="Xu F."/>
            <person name="Kurt Z."/>
            <person name="Jimenez-Gonzalez A."/>
            <person name="Astvaldsson A."/>
            <person name="Andersson J.O."/>
            <person name="Svard S.G."/>
        </authorList>
    </citation>
    <scope>NUCLEOTIDE SEQUENCE</scope>
    <source>
        <strain evidence="3">ATCC 50377</strain>
    </source>
</reference>
<name>V6LHW4_9EUKA</name>
<evidence type="ECO:0000256" key="1">
    <source>
        <dbReference type="SAM" id="Coils"/>
    </source>
</evidence>
<feature type="coiled-coil region" evidence="1">
    <location>
        <begin position="93"/>
        <end position="141"/>
    </location>
</feature>
<keyword evidence="1" id="KW-0175">Coiled coil</keyword>
<organism evidence="2">
    <name type="scientific">Spironucleus salmonicida</name>
    <dbReference type="NCBI Taxonomy" id="348837"/>
    <lineage>
        <taxon>Eukaryota</taxon>
        <taxon>Metamonada</taxon>
        <taxon>Diplomonadida</taxon>
        <taxon>Hexamitidae</taxon>
        <taxon>Hexamitinae</taxon>
        <taxon>Spironucleus</taxon>
    </lineage>
</organism>
<dbReference type="VEuPathDB" id="GiardiaDB:SS50377_21117"/>
<gene>
    <name evidence="2" type="ORF">SS50377_16198</name>
    <name evidence="3" type="ORF">SS50377_21117</name>
</gene>
<dbReference type="EMBL" id="KI546130">
    <property type="protein sequence ID" value="EST43898.1"/>
    <property type="molecule type" value="Genomic_DNA"/>
</dbReference>
<sequence length="512" mass="60881">MDMFPKVDVSSKEILLAHIAKLQHLLLLEKDKNAVLLLDFNVYKQELVESKTTEHNTKIKELNQSWQEKIYSQTNITISQFQKDGNVLLFYGAEKLELELQLMTQKNNQTQKQFLKFQKDIQHVQQVNRELTCQLDACQQQCKVNIQNSVNIKRYTQLITKNKVQEDQIINYQKQIHIFQTKISTLKIENKHDKDKFLLNYKKLQATNKQVLNLQDMNKSQKYDNFVSQNRDSQLIQNYNKLLLTLDEKQHQIDKLQQLLLIQNKYQIENIQITNQLLKIQNENKELNAEIINLQHNNSLLDQLNKDIDESTHYKLQEYEKQLIAIKHDIQLSKNLLVKFSIKNQQMINQTLQYEQKIQIQQDNVFPVLQDLIKIFSIFPSNLKQQFYMKVSFSDIKNFIVSEKFLFQIQSTSIQKIQKDENLVKQTLLNQWTQNFEEKIKTILTINFNLQTEQRLVSKYMLYKTDNFDSLIIVWTISLFFFFVSGGRLDQQDNTLNFIIGNIEIFVIKNDI</sequence>
<proteinExistence type="predicted"/>
<feature type="coiled-coil region" evidence="1">
    <location>
        <begin position="239"/>
        <end position="304"/>
    </location>
</feature>
<dbReference type="AlphaFoldDB" id="V6LHW4"/>
<keyword evidence="4" id="KW-1185">Reference proteome</keyword>
<protein>
    <submittedName>
        <fullName evidence="2">Uncharacterized protein</fullName>
    </submittedName>
</protein>
<evidence type="ECO:0000313" key="3">
    <source>
        <dbReference type="EMBL" id="KAH0577763.1"/>
    </source>
</evidence>
<evidence type="ECO:0000313" key="4">
    <source>
        <dbReference type="Proteomes" id="UP000018208"/>
    </source>
</evidence>
<accession>V6LHW4</accession>
<dbReference type="Proteomes" id="UP000018208">
    <property type="component" value="Unassembled WGS sequence"/>
</dbReference>